<sequence>MNSPAPPPSAQVDPRRLLRDLSPYRAADTRRSLYELAVTALPFAALWAATVIALQAGHWLALALALPAGVFLLRLFLIQHDCGHGAFFPGRSANDWVGRVLGVLTLTPYEYWRRSHAAHHAGTSNLDARGLGDLDTLTVAEFRARGRAGRLAYRLYRHPFVLFGIGPAYVFLLKHRLPVGMTGRATWASAMGTNVAIALAAGAAGWLIGWQVLLLAHIPIVLVAATLGVWLFYVQHQFERTLWDRQAQWSFHEAALFGSSHYVLPTALRWLSANVGLHHVHHLASRIPFYRLDEAMRALPALRAIGRVGIAESLRSVRLVLWDEGKRRLVSFREARA</sequence>
<dbReference type="CDD" id="cd03507">
    <property type="entry name" value="Delta12-FADS-like"/>
    <property type="match status" value="1"/>
</dbReference>
<dbReference type="GO" id="GO:0006629">
    <property type="term" value="P:lipid metabolic process"/>
    <property type="evidence" value="ECO:0007669"/>
    <property type="project" value="InterPro"/>
</dbReference>
<dbReference type="RefSeq" id="WP_135087693.1">
    <property type="nucleotide sequence ID" value="NZ_SPDV01000027.1"/>
</dbReference>
<dbReference type="Proteomes" id="UP000298213">
    <property type="component" value="Unassembled WGS sequence"/>
</dbReference>
<dbReference type="InterPro" id="IPR005804">
    <property type="entry name" value="FA_desaturase_dom"/>
</dbReference>
<feature type="transmembrane region" description="Helical" evidence="1">
    <location>
        <begin position="33"/>
        <end position="53"/>
    </location>
</feature>
<dbReference type="EMBL" id="SPDV01000027">
    <property type="protein sequence ID" value="TFI57683.1"/>
    <property type="molecule type" value="Genomic_DNA"/>
</dbReference>
<keyword evidence="4" id="KW-1185">Reference proteome</keyword>
<feature type="transmembrane region" description="Helical" evidence="1">
    <location>
        <begin position="59"/>
        <end position="77"/>
    </location>
</feature>
<protein>
    <submittedName>
        <fullName evidence="3">Fatty acid desaturase</fullName>
    </submittedName>
</protein>
<dbReference type="SUPFAM" id="SSF103473">
    <property type="entry name" value="MFS general substrate transporter"/>
    <property type="match status" value="1"/>
</dbReference>
<feature type="transmembrane region" description="Helical" evidence="1">
    <location>
        <begin position="214"/>
        <end position="233"/>
    </location>
</feature>
<keyword evidence="1" id="KW-1133">Transmembrane helix</keyword>
<dbReference type="Pfam" id="PF00487">
    <property type="entry name" value="FA_desaturase"/>
    <property type="match status" value="1"/>
</dbReference>
<dbReference type="PANTHER" id="PTHR19353">
    <property type="entry name" value="FATTY ACID DESATURASE 2"/>
    <property type="match status" value="1"/>
</dbReference>
<evidence type="ECO:0000256" key="1">
    <source>
        <dbReference type="SAM" id="Phobius"/>
    </source>
</evidence>
<organism evidence="3 4">
    <name type="scientific">Sphingomonas parva</name>
    <dbReference type="NCBI Taxonomy" id="2555898"/>
    <lineage>
        <taxon>Bacteria</taxon>
        <taxon>Pseudomonadati</taxon>
        <taxon>Pseudomonadota</taxon>
        <taxon>Alphaproteobacteria</taxon>
        <taxon>Sphingomonadales</taxon>
        <taxon>Sphingomonadaceae</taxon>
        <taxon>Sphingomonas</taxon>
    </lineage>
</organism>
<feature type="domain" description="Fatty acid desaturase" evidence="2">
    <location>
        <begin position="58"/>
        <end position="301"/>
    </location>
</feature>
<evidence type="ECO:0000259" key="2">
    <source>
        <dbReference type="Pfam" id="PF00487"/>
    </source>
</evidence>
<comment type="caution">
    <text evidence="3">The sequence shown here is derived from an EMBL/GenBank/DDBJ whole genome shotgun (WGS) entry which is preliminary data.</text>
</comment>
<proteinExistence type="predicted"/>
<evidence type="ECO:0000313" key="4">
    <source>
        <dbReference type="Proteomes" id="UP000298213"/>
    </source>
</evidence>
<keyword evidence="1" id="KW-0812">Transmembrane</keyword>
<reference evidence="3 4" key="1">
    <citation type="submission" date="2019-03" db="EMBL/GenBank/DDBJ databases">
        <title>Genome sequence of Sphingomonas sp. 17J27-24.</title>
        <authorList>
            <person name="Kim M."/>
            <person name="Maeng S."/>
            <person name="Sathiyaraj S."/>
        </authorList>
    </citation>
    <scope>NUCLEOTIDE SEQUENCE [LARGE SCALE GENOMIC DNA]</scope>
    <source>
        <strain evidence="3 4">17J27-24</strain>
    </source>
</reference>
<evidence type="ECO:0000313" key="3">
    <source>
        <dbReference type="EMBL" id="TFI57683.1"/>
    </source>
</evidence>
<dbReference type="OrthoDB" id="9792534at2"/>
<feature type="transmembrane region" description="Helical" evidence="1">
    <location>
        <begin position="155"/>
        <end position="173"/>
    </location>
</feature>
<dbReference type="AlphaFoldDB" id="A0A4Y8ZNT8"/>
<keyword evidence="1" id="KW-0472">Membrane</keyword>
<dbReference type="InterPro" id="IPR036259">
    <property type="entry name" value="MFS_trans_sf"/>
</dbReference>
<accession>A0A4Y8ZNT8</accession>
<dbReference type="InterPro" id="IPR012171">
    <property type="entry name" value="Fatty_acid_desaturase"/>
</dbReference>
<dbReference type="GO" id="GO:0016020">
    <property type="term" value="C:membrane"/>
    <property type="evidence" value="ECO:0007669"/>
    <property type="project" value="TreeGrafter"/>
</dbReference>
<gene>
    <name evidence="3" type="ORF">E2493_13615</name>
</gene>
<feature type="transmembrane region" description="Helical" evidence="1">
    <location>
        <begin position="185"/>
        <end position="207"/>
    </location>
</feature>
<dbReference type="PANTHER" id="PTHR19353:SF73">
    <property type="entry name" value="FATTY ACID DESATURASE"/>
    <property type="match status" value="1"/>
</dbReference>
<name>A0A4Y8ZNT8_9SPHN</name>
<dbReference type="GO" id="GO:0016717">
    <property type="term" value="F:oxidoreductase activity, acting on paired donors, with oxidation of a pair of donors resulting in the reduction of molecular oxygen to two molecules of water"/>
    <property type="evidence" value="ECO:0007669"/>
    <property type="project" value="TreeGrafter"/>
</dbReference>